<protein>
    <submittedName>
        <fullName evidence="1">Uncharacterized protein</fullName>
    </submittedName>
</protein>
<name>A0A090G746_MESPL</name>
<evidence type="ECO:0000313" key="2">
    <source>
        <dbReference type="Proteomes" id="UP000046122"/>
    </source>
</evidence>
<sequence>MLGDIIASLEDPRAATAIVAAFDEPALAARLTAAADVSGRSPAEIVGSAVRNFIDTASDDLWTQLIGIMNRAPDPGLAAMRAILEKTLPDIEA</sequence>
<proteinExistence type="predicted"/>
<accession>A0A090G746</accession>
<dbReference type="EMBL" id="CCNE01000010">
    <property type="protein sequence ID" value="CDX53670.1"/>
    <property type="molecule type" value="Genomic_DNA"/>
</dbReference>
<evidence type="ECO:0000313" key="1">
    <source>
        <dbReference type="EMBL" id="CDX53670.1"/>
    </source>
</evidence>
<dbReference type="Proteomes" id="UP000046122">
    <property type="component" value="Unassembled WGS sequence"/>
</dbReference>
<reference evidence="1 2" key="1">
    <citation type="submission" date="2014-08" db="EMBL/GenBank/DDBJ databases">
        <authorList>
            <person name="Moulin Lionel"/>
        </authorList>
    </citation>
    <scope>NUCLEOTIDE SEQUENCE [LARGE SCALE GENOMIC DNA]</scope>
</reference>
<organism evidence="1 2">
    <name type="scientific">Mesorhizobium plurifarium</name>
    <dbReference type="NCBI Taxonomy" id="69974"/>
    <lineage>
        <taxon>Bacteria</taxon>
        <taxon>Pseudomonadati</taxon>
        <taxon>Pseudomonadota</taxon>
        <taxon>Alphaproteobacteria</taxon>
        <taxon>Hyphomicrobiales</taxon>
        <taxon>Phyllobacteriaceae</taxon>
        <taxon>Mesorhizobium</taxon>
    </lineage>
</organism>
<dbReference type="AlphaFoldDB" id="A0A090G746"/>
<gene>
    <name evidence="1" type="ORF">MPL3365_180245</name>
</gene>